<proteinExistence type="predicted"/>
<dbReference type="InterPro" id="IPR000242">
    <property type="entry name" value="PTP_cat"/>
</dbReference>
<evidence type="ECO:0000259" key="1">
    <source>
        <dbReference type="PROSITE" id="PS50055"/>
    </source>
</evidence>
<dbReference type="InterPro" id="IPR050348">
    <property type="entry name" value="Protein-Tyr_Phosphatase"/>
</dbReference>
<dbReference type="Gene3D" id="3.90.190.10">
    <property type="entry name" value="Protein tyrosine phosphatase superfamily"/>
    <property type="match status" value="1"/>
</dbReference>
<dbReference type="SUPFAM" id="SSF52799">
    <property type="entry name" value="(Phosphotyrosine protein) phosphatases II"/>
    <property type="match status" value="1"/>
</dbReference>
<evidence type="ECO:0000313" key="3">
    <source>
        <dbReference type="EMBL" id="KAH3840639.1"/>
    </source>
</evidence>
<dbReference type="Proteomes" id="UP000828390">
    <property type="component" value="Unassembled WGS sequence"/>
</dbReference>
<evidence type="ECO:0000313" key="4">
    <source>
        <dbReference type="Proteomes" id="UP000828390"/>
    </source>
</evidence>
<dbReference type="EMBL" id="JAIWYP010000004">
    <property type="protein sequence ID" value="KAH3840639.1"/>
    <property type="molecule type" value="Genomic_DNA"/>
</dbReference>
<dbReference type="PANTHER" id="PTHR19134:SF449">
    <property type="entry name" value="TYROSINE-PROTEIN PHOSPHATASE 1"/>
    <property type="match status" value="1"/>
</dbReference>
<comment type="caution">
    <text evidence="3">The sequence shown here is derived from an EMBL/GenBank/DDBJ whole genome shotgun (WGS) entry which is preliminary data.</text>
</comment>
<dbReference type="PROSITE" id="PS50056">
    <property type="entry name" value="TYR_PHOSPHATASE_2"/>
    <property type="match status" value="1"/>
</dbReference>
<feature type="domain" description="Tyrosine specific protein phosphatases" evidence="2">
    <location>
        <begin position="13"/>
        <end position="86"/>
    </location>
</feature>
<dbReference type="SMART" id="SM00404">
    <property type="entry name" value="PTPc_motif"/>
    <property type="match status" value="1"/>
</dbReference>
<dbReference type="PRINTS" id="PR00700">
    <property type="entry name" value="PRTYPHPHTASE"/>
</dbReference>
<name>A0A9D4KJH0_DREPO</name>
<reference evidence="3" key="2">
    <citation type="submission" date="2020-11" db="EMBL/GenBank/DDBJ databases">
        <authorList>
            <person name="McCartney M.A."/>
            <person name="Auch B."/>
            <person name="Kono T."/>
            <person name="Mallez S."/>
            <person name="Becker A."/>
            <person name="Gohl D.M."/>
            <person name="Silverstein K.A.T."/>
            <person name="Koren S."/>
            <person name="Bechman K.B."/>
            <person name="Herman A."/>
            <person name="Abrahante J.E."/>
            <person name="Garbe J."/>
        </authorList>
    </citation>
    <scope>NUCLEOTIDE SEQUENCE</scope>
    <source>
        <strain evidence="3">Duluth1</strain>
        <tissue evidence="3">Whole animal</tissue>
    </source>
</reference>
<dbReference type="InterPro" id="IPR000387">
    <property type="entry name" value="Tyr_Pase_dom"/>
</dbReference>
<organism evidence="3 4">
    <name type="scientific">Dreissena polymorpha</name>
    <name type="common">Zebra mussel</name>
    <name type="synonym">Mytilus polymorpha</name>
    <dbReference type="NCBI Taxonomy" id="45954"/>
    <lineage>
        <taxon>Eukaryota</taxon>
        <taxon>Metazoa</taxon>
        <taxon>Spiralia</taxon>
        <taxon>Lophotrochozoa</taxon>
        <taxon>Mollusca</taxon>
        <taxon>Bivalvia</taxon>
        <taxon>Autobranchia</taxon>
        <taxon>Heteroconchia</taxon>
        <taxon>Euheterodonta</taxon>
        <taxon>Imparidentia</taxon>
        <taxon>Neoheterodontei</taxon>
        <taxon>Myida</taxon>
        <taxon>Dreissenoidea</taxon>
        <taxon>Dreissenidae</taxon>
        <taxon>Dreissena</taxon>
    </lineage>
</organism>
<feature type="domain" description="Tyrosine-protein phosphatase" evidence="1">
    <location>
        <begin position="1"/>
        <end position="95"/>
    </location>
</feature>
<dbReference type="PANTHER" id="PTHR19134">
    <property type="entry name" value="RECEPTOR-TYPE TYROSINE-PROTEIN PHOSPHATASE"/>
    <property type="match status" value="1"/>
</dbReference>
<reference evidence="3" key="1">
    <citation type="journal article" date="2019" name="bioRxiv">
        <title>The Genome of the Zebra Mussel, Dreissena polymorpha: A Resource for Invasive Species Research.</title>
        <authorList>
            <person name="McCartney M.A."/>
            <person name="Auch B."/>
            <person name="Kono T."/>
            <person name="Mallez S."/>
            <person name="Zhang Y."/>
            <person name="Obille A."/>
            <person name="Becker A."/>
            <person name="Abrahante J.E."/>
            <person name="Garbe J."/>
            <person name="Badalamenti J.P."/>
            <person name="Herman A."/>
            <person name="Mangelson H."/>
            <person name="Liachko I."/>
            <person name="Sullivan S."/>
            <person name="Sone E.D."/>
            <person name="Koren S."/>
            <person name="Silverstein K.A.T."/>
            <person name="Beckman K.B."/>
            <person name="Gohl D.M."/>
        </authorList>
    </citation>
    <scope>NUCLEOTIDE SEQUENCE</scope>
    <source>
        <strain evidence="3">Duluth1</strain>
        <tissue evidence="3">Whole animal</tissue>
    </source>
</reference>
<dbReference type="AlphaFoldDB" id="A0A9D4KJH0"/>
<evidence type="ECO:0000259" key="2">
    <source>
        <dbReference type="PROSITE" id="PS50056"/>
    </source>
</evidence>
<dbReference type="InterPro" id="IPR029021">
    <property type="entry name" value="Prot-tyrosine_phosphatase-like"/>
</dbReference>
<dbReference type="GO" id="GO:0004725">
    <property type="term" value="F:protein tyrosine phosphatase activity"/>
    <property type="evidence" value="ECO:0007669"/>
    <property type="project" value="InterPro"/>
</dbReference>
<dbReference type="InterPro" id="IPR003595">
    <property type="entry name" value="Tyr_Pase_cat"/>
</dbReference>
<dbReference type="Pfam" id="PF00102">
    <property type="entry name" value="Y_phosphatase"/>
    <property type="match status" value="1"/>
</dbReference>
<protein>
    <submittedName>
        <fullName evidence="3">Uncharacterized protein</fullName>
    </submittedName>
</protein>
<keyword evidence="4" id="KW-1185">Reference proteome</keyword>
<accession>A0A9D4KJH0</accession>
<sequence>MEEPVPKSPIDYRRFIAEVDAVTACTDSDKPVVLHCWNGASKCGLFCVVANLLQKMALEHEVSVVTAVRTVNTRRKGAIPNLEQFQFCHDCVLDYVQMLTSSPMLPLISQIAECRHSAMTVSRTSFIAFQCTHLHC</sequence>
<dbReference type="PROSITE" id="PS50055">
    <property type="entry name" value="TYR_PHOSPHATASE_PTP"/>
    <property type="match status" value="1"/>
</dbReference>
<gene>
    <name evidence="3" type="ORF">DPMN_114092</name>
</gene>